<proteinExistence type="predicted"/>
<dbReference type="Proteomes" id="UP000318065">
    <property type="component" value="Chromosome"/>
</dbReference>
<gene>
    <name evidence="1" type="ORF">RxyAA322_05910</name>
</gene>
<sequence length="73" mass="8490">MEQGEKSWRGSPLDMLISDMDPNGIREVVIELEGGETETFRPRRREVFHAYELHEMASYLHAVQASIKKSQRD</sequence>
<dbReference type="AlphaFoldDB" id="A0A510HK76"/>
<dbReference type="EMBL" id="AP019791">
    <property type="protein sequence ID" value="BBL78737.1"/>
    <property type="molecule type" value="Genomic_DNA"/>
</dbReference>
<evidence type="ECO:0000313" key="1">
    <source>
        <dbReference type="EMBL" id="BBL78737.1"/>
    </source>
</evidence>
<evidence type="ECO:0000313" key="2">
    <source>
        <dbReference type="Proteomes" id="UP000318065"/>
    </source>
</evidence>
<name>A0A510HK76_9ACTN</name>
<organism evidence="1 2">
    <name type="scientific">Rubrobacter xylanophilus</name>
    <dbReference type="NCBI Taxonomy" id="49319"/>
    <lineage>
        <taxon>Bacteria</taxon>
        <taxon>Bacillati</taxon>
        <taxon>Actinomycetota</taxon>
        <taxon>Rubrobacteria</taxon>
        <taxon>Rubrobacterales</taxon>
        <taxon>Rubrobacteraceae</taxon>
        <taxon>Rubrobacter</taxon>
    </lineage>
</organism>
<accession>A0A510HK76</accession>
<dbReference type="RefSeq" id="WP_143526843.1">
    <property type="nucleotide sequence ID" value="NZ_AP019791.1"/>
</dbReference>
<dbReference type="OrthoDB" id="5244260at2"/>
<keyword evidence="2" id="KW-1185">Reference proteome</keyword>
<reference evidence="1" key="1">
    <citation type="journal article" date="2019" name="Microbiol. Resour. Announc.">
        <title>Complete Genome Sequence of Rubrobacter xylanophilus Strain AA3-22, Isolated from Arima Onsen in Japan.</title>
        <authorList>
            <person name="Tomariguchi N."/>
            <person name="Miyazaki K."/>
        </authorList>
    </citation>
    <scope>NUCLEOTIDE SEQUENCE [LARGE SCALE GENOMIC DNA]</scope>
    <source>
        <strain evidence="1">AA3-22</strain>
    </source>
</reference>
<protein>
    <submittedName>
        <fullName evidence="1">Uncharacterized protein</fullName>
    </submittedName>
</protein>